<protein>
    <recommendedName>
        <fullName evidence="3">DUF11 domain-containing protein</fullName>
    </recommendedName>
</protein>
<name>A0ABS4D6X3_9CHLR</name>
<sequence>LAAGEGTNLAVTVTIPVTATGGMLDTVVVTATSEADPGTPPATATSTLTTTAEATYGVTLLPPDTAQTALPGTVVTYTLALTNTGNLTDSVSLSTAGNAWPVTLPPTVTLAAGEGTNLAVTVTIPVTASGGITDTVTITATSSGNPGTTAQSVLATSTTAVPSRYSVWMPLIMVDWNSPE</sequence>
<evidence type="ECO:0008006" key="3">
    <source>
        <dbReference type="Google" id="ProtNLM"/>
    </source>
</evidence>
<dbReference type="Proteomes" id="UP001193081">
    <property type="component" value="Unassembled WGS sequence"/>
</dbReference>
<accession>A0ABS4D6X3</accession>
<gene>
    <name evidence="1" type="ORF">EYB53_005525</name>
</gene>
<evidence type="ECO:0000313" key="2">
    <source>
        <dbReference type="Proteomes" id="UP001193081"/>
    </source>
</evidence>
<keyword evidence="2" id="KW-1185">Reference proteome</keyword>
<feature type="non-terminal residue" evidence="1">
    <location>
        <position position="1"/>
    </location>
</feature>
<dbReference type="Gene3D" id="2.60.40.10">
    <property type="entry name" value="Immunoglobulins"/>
    <property type="match status" value="1"/>
</dbReference>
<reference evidence="1 2" key="1">
    <citation type="submission" date="2021-03" db="EMBL/GenBank/DDBJ databases">
        <authorList>
            <person name="Grouzdev D.S."/>
        </authorList>
    </citation>
    <scope>NUCLEOTIDE SEQUENCE [LARGE SCALE GENOMIC DNA]</scope>
    <source>
        <strain evidence="1 2">M50-1</strain>
    </source>
</reference>
<dbReference type="EMBL" id="SIJK02000006">
    <property type="protein sequence ID" value="MBP1465160.1"/>
    <property type="molecule type" value="Genomic_DNA"/>
</dbReference>
<comment type="caution">
    <text evidence="1">The sequence shown here is derived from an EMBL/GenBank/DDBJ whole genome shotgun (WGS) entry which is preliminary data.</text>
</comment>
<evidence type="ECO:0000313" key="1">
    <source>
        <dbReference type="EMBL" id="MBP1465160.1"/>
    </source>
</evidence>
<proteinExistence type="predicted"/>
<organism evidence="1 2">
    <name type="scientific">Candidatus Chloroploca mongolica</name>
    <dbReference type="NCBI Taxonomy" id="2528176"/>
    <lineage>
        <taxon>Bacteria</taxon>
        <taxon>Bacillati</taxon>
        <taxon>Chloroflexota</taxon>
        <taxon>Chloroflexia</taxon>
        <taxon>Chloroflexales</taxon>
        <taxon>Chloroflexineae</taxon>
        <taxon>Oscillochloridaceae</taxon>
        <taxon>Candidatus Chloroploca</taxon>
    </lineage>
</organism>
<dbReference type="InterPro" id="IPR013783">
    <property type="entry name" value="Ig-like_fold"/>
</dbReference>